<evidence type="ECO:0008006" key="3">
    <source>
        <dbReference type="Google" id="ProtNLM"/>
    </source>
</evidence>
<evidence type="ECO:0000313" key="2">
    <source>
        <dbReference type="Proteomes" id="UP000245124"/>
    </source>
</evidence>
<protein>
    <recommendedName>
        <fullName evidence="3">Immunity protein Imm1</fullName>
    </recommendedName>
</protein>
<reference evidence="1 2" key="1">
    <citation type="submission" date="2017-06" db="EMBL/GenBank/DDBJ databases">
        <title>Genome sequencing of cyanobaciteial culture collection at National Institute for Environmental Studies (NIES).</title>
        <authorList>
            <person name="Hirose Y."/>
            <person name="Shimura Y."/>
            <person name="Fujisawa T."/>
            <person name="Nakamura Y."/>
            <person name="Kawachi M."/>
        </authorList>
    </citation>
    <scope>NUCLEOTIDE SEQUENCE [LARGE SCALE GENOMIC DNA]</scope>
    <source>
        <strain evidence="1 2">NIES-4072</strain>
    </source>
</reference>
<name>A0A2R5FY16_NOSCO</name>
<sequence>MFITKVSVEDWIGNQNKGSVEQAHSWQEIESAIRELDGHHKTLITLETDSETHMAVGGGLGKYIVYLTFDNESFHYLVDPSKSDIDEFVIVGGQEGVYPAKSCVDLNTTLKAAKAFAELGTMEESVNWEKDEVFERV</sequence>
<dbReference type="EMBL" id="BDUD01000008">
    <property type="protein sequence ID" value="GBG23652.1"/>
    <property type="molecule type" value="Genomic_DNA"/>
</dbReference>
<dbReference type="AlphaFoldDB" id="A0A2R5FY16"/>
<organism evidence="1 2">
    <name type="scientific">Nostoc commune NIES-4072</name>
    <dbReference type="NCBI Taxonomy" id="2005467"/>
    <lineage>
        <taxon>Bacteria</taxon>
        <taxon>Bacillati</taxon>
        <taxon>Cyanobacteriota</taxon>
        <taxon>Cyanophyceae</taxon>
        <taxon>Nostocales</taxon>
        <taxon>Nostocaceae</taxon>
        <taxon>Nostoc</taxon>
    </lineage>
</organism>
<dbReference type="InterPro" id="IPR025680">
    <property type="entry name" value="DddI"/>
</dbReference>
<evidence type="ECO:0000313" key="1">
    <source>
        <dbReference type="EMBL" id="GBG23652.1"/>
    </source>
</evidence>
<dbReference type="RefSeq" id="WP_109013530.1">
    <property type="nucleotide sequence ID" value="NZ_BDUD01000008.1"/>
</dbReference>
<comment type="caution">
    <text evidence="1">The sequence shown here is derived from an EMBL/GenBank/DDBJ whole genome shotgun (WGS) entry which is preliminary data.</text>
</comment>
<keyword evidence="2" id="KW-1185">Reference proteome</keyword>
<gene>
    <name evidence="1" type="ORF">NIES4072_73640</name>
</gene>
<dbReference type="OrthoDB" id="9005521at2"/>
<dbReference type="Proteomes" id="UP000245124">
    <property type="component" value="Unassembled WGS sequence"/>
</dbReference>
<dbReference type="Pfam" id="PF14430">
    <property type="entry name" value="Imm1"/>
    <property type="match status" value="1"/>
</dbReference>
<accession>A0A2R5FY16</accession>
<proteinExistence type="predicted"/>